<reference evidence="1 2" key="1">
    <citation type="journal article" date="2022" name="New Phytol.">
        <title>Ecological generalism drives hyperdiversity of secondary metabolite gene clusters in xylarialean endophytes.</title>
        <authorList>
            <person name="Franco M.E.E."/>
            <person name="Wisecaver J.H."/>
            <person name="Arnold A.E."/>
            <person name="Ju Y.M."/>
            <person name="Slot J.C."/>
            <person name="Ahrendt S."/>
            <person name="Moore L.P."/>
            <person name="Eastman K.E."/>
            <person name="Scott K."/>
            <person name="Konkel Z."/>
            <person name="Mondo S.J."/>
            <person name="Kuo A."/>
            <person name="Hayes R.D."/>
            <person name="Haridas S."/>
            <person name="Andreopoulos B."/>
            <person name="Riley R."/>
            <person name="LaButti K."/>
            <person name="Pangilinan J."/>
            <person name="Lipzen A."/>
            <person name="Amirebrahimi M."/>
            <person name="Yan J."/>
            <person name="Adam C."/>
            <person name="Keymanesh K."/>
            <person name="Ng V."/>
            <person name="Louie K."/>
            <person name="Northen T."/>
            <person name="Drula E."/>
            <person name="Henrissat B."/>
            <person name="Hsieh H.M."/>
            <person name="Youens-Clark K."/>
            <person name="Lutzoni F."/>
            <person name="Miadlikowska J."/>
            <person name="Eastwood D.C."/>
            <person name="Hamelin R.C."/>
            <person name="Grigoriev I.V."/>
            <person name="U'Ren J.M."/>
        </authorList>
    </citation>
    <scope>NUCLEOTIDE SEQUENCE [LARGE SCALE GENOMIC DNA]</scope>
    <source>
        <strain evidence="1 2">ER1909</strain>
    </source>
</reference>
<gene>
    <name evidence="1" type="ORF">F4821DRAFT_275995</name>
</gene>
<dbReference type="Proteomes" id="UP001497680">
    <property type="component" value="Unassembled WGS sequence"/>
</dbReference>
<proteinExistence type="predicted"/>
<sequence length="2426" mass="263766">MAPHAESTMSALMNDANGDTAFSRQHEIGHTSVNGHPNGKIASMGFAATNGYHVNGKLPNSQLNGNNVHGQAATTNGYHNNGTDTNIATTSKTNTYPMAICGMALRLPGGLSTPQEFWQFLLNKGDARCRVPESRFNIDAYYAPGKKPAHVGTEYGFFLDESVDLSALDTSFFSPGRVEAERLDPQQRLLLEVARECLEEAGITGWKGKSIGSYVGSFGEDWQEMGFRENQPYGVQRVGGSQDFMLANRISYEMGFNGPTSTVRTACSSSLTALNEACMALSRGDCEVALVSGVNLILTPTMMSTMTEQGVLAPDGSCKSFSADANGYARGEAATAIVVKPLADAIRDGNPVRAVIRATSCNANGNLGAGISVPSTDSQEKLIRHAYSIAGITDLGATAMVECHGTGTPVGDPIECNAVARVFGGDSGIYIGSVKPNVGHTEGASGLVSIIKMVLALENQTIPPNIRPNPKIPFEEAKLTVPTDPMPWPTNKLERASINSFGIGGSNGHVILDSAAAAGVSPTIHTQDNGPKLLLFSANTASSLDKLAAQYEQWLEKNPEKADDLAYTLARRREHLPYRSFAIFSPNGITVKASPTVKDARKSQIVMVFTGQGAQWPLMGQELLRSHKTFQDTIRSLDSVLASSVEGGPGYSIEEELLKSGKLSRVDKSEFSQPLCTAIQIGLVETLRSVGITPGAVVGHSSGEIAAAFASGALTAKAAILAAHYRGAVTRLQEREGAMAAIGLGWEDTETYLRPGVVIACDNSPQSVTISGHAAAVKEVVDAVKKGSPGTLARLLQVEKAYHSSHMAEIGPDYLRLMGTQVDGTQPTVPFFSSVTGELLQTGQSLGAEYWKANLESPVLFRAAVSNLLQHDLGKDAVFLEILTRNGSQSPHVSTMIRKQDCMESLLKAIGKLYTMHVPVDLNDLPTYPWNHEGSYWSESRLSKEWRHMKFPYHDLLGVRVTQNTDLEPAWRNMFHLDNAPWIRDHKIGEDIVFPFCGYLAAVGEAVRQNMHPSEMVTTLRPCRLTNSLDSQWWEFTHATGEVMAVAEPNPGLAASPTILPRKNNLSLGHSFQTLDHIETSTNADNLAVAQVVDRKPGDESFYHIHPTRLDTTFQLVMAAAINGYTRKVRCWLPTSVEKITIARCTANMSILGKGRTVGIVASPAGSSANDDDQDPIGCRYTWDSDIHFMDIEPLIRPSTGHVEYMRELDELCEMCLLLVQDKVASTASDLPHVGNYTAWVQDQTNLITSLKHRKENGAELSIKIHHLVAKLSKTPVSAVARALERLSGEMDLVLSGKSFEDILPAEWIREIYKLIDGTDQSELLRYLGHSKPNMTILEIGNGRGSVANEVLGRLTTSDGHILCNKYTFTSTGYISSKDQSKPFARMEYSTLDINQDLTEQGFGDRNFDLIIVNNVIHNTQVVKTSLANCRRLLAPGGKLLLQELSPSSRFINYIFGTQQRWWATEADGRVGGPCLSTKQWEHELVAAGIDRIEGVSVDSVGDNQLITTVLASQAPKQKPSSHVALLCDDCNAPEVLTIVYGVEAAGYSVTICKLDEQPPANQDIISLLDMKGSYFSGLDTVKFTLLKNFIQNLRSSGILWVTSVCQTDCKDPDNGQAIGFARAMRSEMLIDFATCEVPSFNRVSDIVRVFRKFSSRKIQEGEQPDFEYVVENGDIKVGRYYPFEVKDELLAANEDDRAVIDVAVPGRVNTLHWVRKERIAPRDDEVEVKVYSAGLNFRDILIAMGIVELPTRQFGLEVSGMVCRTGPNAKNLQVGDRVLSLHRNALGTYSTAPEYLFAKIPSNMTFDEAATLLCSYVTAWFSLINVAHLERGQSVLIHSACGGVGLAAIQVARMLGAELYVTVGSEKVNFLIENFQIARNRIFHSRDSSFVEGIKRETSGQGVDVALNSLSGELLHATWSCVAPWGHMVEIGKRDLLGGGKLDMQTFLANRSYTCVDIDPLIDRAEVMHSVIQSVVNAVDQRIITPVRPIRMFKAMEIQDAFRFMQKGTHIGRIGISIRDPIKKEEQDFDVAKKVRDLTIAPRTSYILVGGLGGLGRAIAVWMADAGAEEIVFMARSAGLDPDHHVFANELLSMGCAAKFVKGDVTKPEDVDRCLKACTLPLKGVHQMTLVLRDQAFPKMTFDEWNATTAPKVTAAGITLDFFVLFSSVSGVVGQHGQSNYASANTFLSSMAHYRNGLGLAASVIDIGAVQGIGVVEHIKNMTSTLKSVGFTPLVEAQLLDAMLIAMSGLANDDGDNKRSSSSSRVTAPYSVTLGLSASSLNGSASQRVIWRDDRRMAIYHNYKRDGSGGTSGSSGANEELKSLLAASRDDASVLKTADAARLLAVEIGRKLFDLLLKSHDDLNVALPLIDLGLDSLVAIELRGWWKQVLKFDISVLEMLGMGSLEALGQHAADGLYNMYSESKA</sequence>
<organism evidence="1 2">
    <name type="scientific">Hypoxylon rubiginosum</name>
    <dbReference type="NCBI Taxonomy" id="110542"/>
    <lineage>
        <taxon>Eukaryota</taxon>
        <taxon>Fungi</taxon>
        <taxon>Dikarya</taxon>
        <taxon>Ascomycota</taxon>
        <taxon>Pezizomycotina</taxon>
        <taxon>Sordariomycetes</taxon>
        <taxon>Xylariomycetidae</taxon>
        <taxon>Xylariales</taxon>
        <taxon>Hypoxylaceae</taxon>
        <taxon>Hypoxylon</taxon>
    </lineage>
</organism>
<protein>
    <submittedName>
        <fullName evidence="1">Fatty acid synthase S-acetyltransferase</fullName>
    </submittedName>
</protein>
<keyword evidence="2" id="KW-1185">Reference proteome</keyword>
<dbReference type="EMBL" id="MU394439">
    <property type="protein sequence ID" value="KAI6080503.1"/>
    <property type="molecule type" value="Genomic_DNA"/>
</dbReference>
<accession>A0ACC0CJ84</accession>
<evidence type="ECO:0000313" key="1">
    <source>
        <dbReference type="EMBL" id="KAI6080503.1"/>
    </source>
</evidence>
<name>A0ACC0CJ84_9PEZI</name>
<comment type="caution">
    <text evidence="1">The sequence shown here is derived from an EMBL/GenBank/DDBJ whole genome shotgun (WGS) entry which is preliminary data.</text>
</comment>
<evidence type="ECO:0000313" key="2">
    <source>
        <dbReference type="Proteomes" id="UP001497680"/>
    </source>
</evidence>